<evidence type="ECO:0000259" key="7">
    <source>
        <dbReference type="PROSITE" id="PS50885"/>
    </source>
</evidence>
<feature type="domain" description="Methyl-accepting transducer" evidence="6">
    <location>
        <begin position="304"/>
        <end position="533"/>
    </location>
</feature>
<name>A0A7V8G007_9BURK</name>
<evidence type="ECO:0000256" key="4">
    <source>
        <dbReference type="PROSITE-ProRule" id="PRU00284"/>
    </source>
</evidence>
<keyword evidence="5" id="KW-1133">Transmembrane helix</keyword>
<dbReference type="PANTHER" id="PTHR43531:SF14">
    <property type="entry name" value="METHYL-ACCEPTING CHEMOTAXIS PROTEIN I-RELATED"/>
    <property type="match status" value="1"/>
</dbReference>
<dbReference type="PROSITE" id="PS50111">
    <property type="entry name" value="CHEMOTAXIS_TRANSDUC_2"/>
    <property type="match status" value="1"/>
</dbReference>
<dbReference type="GO" id="GO:0006935">
    <property type="term" value="P:chemotaxis"/>
    <property type="evidence" value="ECO:0007669"/>
    <property type="project" value="InterPro"/>
</dbReference>
<feature type="transmembrane region" description="Helical" evidence="5">
    <location>
        <begin position="6"/>
        <end position="27"/>
    </location>
</feature>
<dbReference type="SMART" id="SM00304">
    <property type="entry name" value="HAMP"/>
    <property type="match status" value="1"/>
</dbReference>
<proteinExistence type="inferred from homology"/>
<dbReference type="CDD" id="cd06225">
    <property type="entry name" value="HAMP"/>
    <property type="match status" value="1"/>
</dbReference>
<dbReference type="PANTHER" id="PTHR43531">
    <property type="entry name" value="PROTEIN ICFG"/>
    <property type="match status" value="1"/>
</dbReference>
<dbReference type="SMART" id="SM00283">
    <property type="entry name" value="MA"/>
    <property type="match status" value="1"/>
</dbReference>
<dbReference type="InterPro" id="IPR004089">
    <property type="entry name" value="MCPsignal_dom"/>
</dbReference>
<dbReference type="Pfam" id="PF12729">
    <property type="entry name" value="4HB_MCP_1"/>
    <property type="match status" value="1"/>
</dbReference>
<accession>A0A7V8G007</accession>
<dbReference type="PROSITE" id="PS50885">
    <property type="entry name" value="HAMP"/>
    <property type="match status" value="1"/>
</dbReference>
<dbReference type="GO" id="GO:0004888">
    <property type="term" value="F:transmembrane signaling receptor activity"/>
    <property type="evidence" value="ECO:0007669"/>
    <property type="project" value="InterPro"/>
</dbReference>
<feature type="transmembrane region" description="Helical" evidence="5">
    <location>
        <begin position="48"/>
        <end position="68"/>
    </location>
</feature>
<evidence type="ECO:0000313" key="9">
    <source>
        <dbReference type="Proteomes" id="UP000462435"/>
    </source>
</evidence>
<evidence type="ECO:0000313" key="8">
    <source>
        <dbReference type="EMBL" id="KAF1047883.1"/>
    </source>
</evidence>
<dbReference type="EMBL" id="WNDX01000008">
    <property type="protein sequence ID" value="KAF1047883.1"/>
    <property type="molecule type" value="Genomic_DNA"/>
</dbReference>
<comment type="subcellular location">
    <subcellularLocation>
        <location evidence="1">Membrane</location>
    </subcellularLocation>
</comment>
<sequence>MPVLGLFHLGSEQCLIANIVALASHWGKEREKGKKMKWFMDRKISTKLLLSFVVVLALMTFVGVFAVVQMAKVNDASTEIAHKWEPSVRISLTLEKVLARVRSTEFQHILGNEITMASLEKSLADRYAEFKQLQDDYRKLPLSAEERTAFDDVDKMLAAYLVEHKKIIALSHANQKDEALALTKGASLKAYRAIEKQFSTLRQFSIDHKEAANTRADDTYDASQHWIIALLAAGILIGVALAVAVARVVSRPLMEALALARRVADNDLTGNIKVQSRDETGQLILALNDMNDSLAGIVGEVHRSISVINTASGEIASGNADLSARTESQASSLEETASAMEELTSTVRQNADNAHEANQLVAAASKFAVEGGEVVDKVVHTMGAIRVSSGKIADIIGVIDGIAFQTNILALNAAVEAARAGEQGRGFAVVATEVRSLAQRSAAAAKEIKDLIVGSVQQVEAGADLVDHAGKTMHEIVESVARVATLMNEIAVASREQSGRIEEVNHAVTLMDEGTQQNAALVEEAAAAAHSLRGQTDQLAGLAARFRLRDGSHVIDLA</sequence>
<dbReference type="InterPro" id="IPR004090">
    <property type="entry name" value="Chemotax_Me-accpt_rcpt"/>
</dbReference>
<reference evidence="9" key="1">
    <citation type="journal article" date="2020" name="MBio">
        <title>Horizontal gene transfer to a defensive symbiont with a reduced genome amongst a multipartite beetle microbiome.</title>
        <authorList>
            <person name="Waterworth S.C."/>
            <person name="Florez L.V."/>
            <person name="Rees E.R."/>
            <person name="Hertweck C."/>
            <person name="Kaltenpoth M."/>
            <person name="Kwan J.C."/>
        </authorList>
    </citation>
    <scope>NUCLEOTIDE SEQUENCE [LARGE SCALE GENOMIC DNA]</scope>
</reference>
<dbReference type="Pfam" id="PF00672">
    <property type="entry name" value="HAMP"/>
    <property type="match status" value="1"/>
</dbReference>
<dbReference type="InterPro" id="IPR024478">
    <property type="entry name" value="HlyB_4HB_MCP"/>
</dbReference>
<gene>
    <name evidence="8" type="primary">trg_1</name>
    <name evidence="8" type="ORF">GAK35_00503</name>
</gene>
<keyword evidence="2" id="KW-0488">Methylation</keyword>
<dbReference type="GO" id="GO:0005886">
    <property type="term" value="C:plasma membrane"/>
    <property type="evidence" value="ECO:0007669"/>
    <property type="project" value="TreeGrafter"/>
</dbReference>
<comment type="caution">
    <text evidence="8">The sequence shown here is derived from an EMBL/GenBank/DDBJ whole genome shotgun (WGS) entry which is preliminary data.</text>
</comment>
<dbReference type="InterPro" id="IPR051310">
    <property type="entry name" value="MCP_chemotaxis"/>
</dbReference>
<evidence type="ECO:0000259" key="6">
    <source>
        <dbReference type="PROSITE" id="PS50111"/>
    </source>
</evidence>
<protein>
    <submittedName>
        <fullName evidence="8">Methyl-accepting chemotaxis protein III</fullName>
    </submittedName>
</protein>
<dbReference type="CDD" id="cd11386">
    <property type="entry name" value="MCP_signal"/>
    <property type="match status" value="1"/>
</dbReference>
<evidence type="ECO:0000256" key="3">
    <source>
        <dbReference type="ARBA" id="ARBA00029447"/>
    </source>
</evidence>
<dbReference type="PRINTS" id="PR00260">
    <property type="entry name" value="CHEMTRNSDUCR"/>
</dbReference>
<keyword evidence="5" id="KW-0472">Membrane</keyword>
<feature type="transmembrane region" description="Helical" evidence="5">
    <location>
        <begin position="226"/>
        <end position="249"/>
    </location>
</feature>
<evidence type="ECO:0000256" key="2">
    <source>
        <dbReference type="ARBA" id="ARBA00022481"/>
    </source>
</evidence>
<keyword evidence="4" id="KW-0807">Transducer</keyword>
<dbReference type="FunFam" id="1.10.287.950:FF:000001">
    <property type="entry name" value="Methyl-accepting chemotaxis sensory transducer"/>
    <property type="match status" value="1"/>
</dbReference>
<comment type="similarity">
    <text evidence="3">Belongs to the methyl-accepting chemotaxis (MCP) protein family.</text>
</comment>
<evidence type="ECO:0000256" key="5">
    <source>
        <dbReference type="SAM" id="Phobius"/>
    </source>
</evidence>
<keyword evidence="5" id="KW-0812">Transmembrane</keyword>
<feature type="domain" description="HAMP" evidence="7">
    <location>
        <begin position="247"/>
        <end position="299"/>
    </location>
</feature>
<evidence type="ECO:0000256" key="1">
    <source>
        <dbReference type="ARBA" id="ARBA00004370"/>
    </source>
</evidence>
<dbReference type="SUPFAM" id="SSF58104">
    <property type="entry name" value="Methyl-accepting chemotaxis protein (MCP) signaling domain"/>
    <property type="match status" value="1"/>
</dbReference>
<dbReference type="GO" id="GO:0007165">
    <property type="term" value="P:signal transduction"/>
    <property type="evidence" value="ECO:0007669"/>
    <property type="project" value="UniProtKB-KW"/>
</dbReference>
<dbReference type="InterPro" id="IPR003660">
    <property type="entry name" value="HAMP_dom"/>
</dbReference>
<dbReference type="Proteomes" id="UP000462435">
    <property type="component" value="Unassembled WGS sequence"/>
</dbReference>
<organism evidence="8 9">
    <name type="scientific">Herbaspirillum frisingense</name>
    <dbReference type="NCBI Taxonomy" id="92645"/>
    <lineage>
        <taxon>Bacteria</taxon>
        <taxon>Pseudomonadati</taxon>
        <taxon>Pseudomonadota</taxon>
        <taxon>Betaproteobacteria</taxon>
        <taxon>Burkholderiales</taxon>
        <taxon>Oxalobacteraceae</taxon>
        <taxon>Herbaspirillum</taxon>
    </lineage>
</organism>
<dbReference type="AlphaFoldDB" id="A0A7V8G007"/>
<dbReference type="Gene3D" id="1.10.287.950">
    <property type="entry name" value="Methyl-accepting chemotaxis protein"/>
    <property type="match status" value="1"/>
</dbReference>
<dbReference type="Pfam" id="PF00015">
    <property type="entry name" value="MCPsignal"/>
    <property type="match status" value="1"/>
</dbReference>